<keyword evidence="1" id="KW-1015">Disulfide bond</keyword>
<feature type="disulfide bond" evidence="1">
    <location>
        <begin position="58"/>
        <end position="76"/>
    </location>
</feature>
<proteinExistence type="predicted"/>
<keyword evidence="5" id="KW-1185">Reference proteome</keyword>
<accession>A0A3Q3WUX8</accession>
<feature type="domain" description="TNFR-Cys" evidence="3">
    <location>
        <begin position="35"/>
        <end position="76"/>
    </location>
</feature>
<dbReference type="GO" id="GO:0048406">
    <property type="term" value="F:nerve growth factor binding"/>
    <property type="evidence" value="ECO:0007669"/>
    <property type="project" value="TreeGrafter"/>
</dbReference>
<dbReference type="GO" id="GO:0015026">
    <property type="term" value="F:coreceptor activity"/>
    <property type="evidence" value="ECO:0007669"/>
    <property type="project" value="TreeGrafter"/>
</dbReference>
<reference evidence="4" key="2">
    <citation type="submission" date="2025-09" db="UniProtKB">
        <authorList>
            <consortium name="Ensembl"/>
        </authorList>
    </citation>
    <scope>IDENTIFICATION</scope>
</reference>
<feature type="domain" description="TNFR-Cys" evidence="3">
    <location>
        <begin position="117"/>
        <end position="158"/>
    </location>
</feature>
<dbReference type="Proteomes" id="UP000261620">
    <property type="component" value="Unplaced"/>
</dbReference>
<reference evidence="4" key="1">
    <citation type="submission" date="2025-08" db="UniProtKB">
        <authorList>
            <consortium name="Ensembl"/>
        </authorList>
    </citation>
    <scope>IDENTIFICATION</scope>
</reference>
<dbReference type="Pfam" id="PF00020">
    <property type="entry name" value="TNFR_c6"/>
    <property type="match status" value="3"/>
</dbReference>
<name>A0A3Q3WUX8_MOLML</name>
<dbReference type="InterPro" id="IPR052302">
    <property type="entry name" value="Neurotrophin_rcpt-DD"/>
</dbReference>
<dbReference type="FunFam" id="2.10.50.10:FF:000012">
    <property type="entry name" value="tumor necrosis factor receptor superfamily member 16"/>
    <property type="match status" value="1"/>
</dbReference>
<keyword evidence="2" id="KW-0732">Signal</keyword>
<sequence length="252" mass="27735">MSLDPLCILLFISSYFLLSPSSDLLFSRFLLTPVLSSAGETFSENYSVTEECQACTQCTGLMRMETPCTDSNDAICVCDYNYFFDAITGQCEPCTVCPAGQGVFTHCEHNHDTMCEECVDDTYSDRESSLDPCLPCTICDEETEIQLAVCTPISDSVCHSNGGCVDVLFLVFAFPVSDSLIPTAVCSVRSSHQTGTSDWSIGQFEPFLQFQDQLQRSYCSLVAGTLSCILELLYMYQSQSDVPFQMAGSLKL</sequence>
<evidence type="ECO:0000256" key="2">
    <source>
        <dbReference type="SAM" id="SignalP"/>
    </source>
</evidence>
<evidence type="ECO:0000256" key="1">
    <source>
        <dbReference type="PROSITE-ProRule" id="PRU00206"/>
    </source>
</evidence>
<dbReference type="InterPro" id="IPR022325">
    <property type="entry name" value="TNFR_16"/>
</dbReference>
<dbReference type="InterPro" id="IPR001368">
    <property type="entry name" value="TNFR/NGFR_Cys_rich_reg"/>
</dbReference>
<feature type="repeat" description="TNFR-Cys" evidence="1">
    <location>
        <begin position="77"/>
        <end position="115"/>
    </location>
</feature>
<dbReference type="PANTHER" id="PTHR46605">
    <property type="entry name" value="TUMOR NECROSIS FACTOR RECEPTOR"/>
    <property type="match status" value="1"/>
</dbReference>
<feature type="disulfide bond" evidence="1">
    <location>
        <begin position="97"/>
        <end position="115"/>
    </location>
</feature>
<dbReference type="SUPFAM" id="SSF57586">
    <property type="entry name" value="TNF receptor-like"/>
    <property type="match status" value="2"/>
</dbReference>
<evidence type="ECO:0000313" key="5">
    <source>
        <dbReference type="Proteomes" id="UP000261620"/>
    </source>
</evidence>
<protein>
    <recommendedName>
        <fullName evidence="3">TNFR-Cys domain-containing protein</fullName>
    </recommendedName>
</protein>
<dbReference type="GO" id="GO:0007266">
    <property type="term" value="P:Rho protein signal transduction"/>
    <property type="evidence" value="ECO:0007669"/>
    <property type="project" value="TreeGrafter"/>
</dbReference>
<dbReference type="SMART" id="SM00208">
    <property type="entry name" value="TNFR"/>
    <property type="match status" value="3"/>
</dbReference>
<dbReference type="GO" id="GO:0005886">
    <property type="term" value="C:plasma membrane"/>
    <property type="evidence" value="ECO:0007669"/>
    <property type="project" value="TreeGrafter"/>
</dbReference>
<feature type="disulfide bond" evidence="1">
    <location>
        <begin position="94"/>
        <end position="107"/>
    </location>
</feature>
<feature type="repeat" description="TNFR-Cys" evidence="1">
    <location>
        <begin position="117"/>
        <end position="158"/>
    </location>
</feature>
<feature type="domain" description="TNFR-Cys" evidence="3">
    <location>
        <begin position="77"/>
        <end position="115"/>
    </location>
</feature>
<feature type="chain" id="PRO_5018650643" description="TNFR-Cys domain-containing protein" evidence="2">
    <location>
        <begin position="22"/>
        <end position="252"/>
    </location>
</feature>
<evidence type="ECO:0000313" key="4">
    <source>
        <dbReference type="Ensembl" id="ENSMMOP00000022198.1"/>
    </source>
</evidence>
<feature type="disulfide bond" evidence="1">
    <location>
        <begin position="118"/>
        <end position="133"/>
    </location>
</feature>
<dbReference type="GO" id="GO:0009986">
    <property type="term" value="C:cell surface"/>
    <property type="evidence" value="ECO:0007669"/>
    <property type="project" value="TreeGrafter"/>
</dbReference>
<dbReference type="AlphaFoldDB" id="A0A3Q3WUX8"/>
<evidence type="ECO:0000259" key="3">
    <source>
        <dbReference type="PROSITE" id="PS50050"/>
    </source>
</evidence>
<dbReference type="Gene3D" id="2.10.50.10">
    <property type="entry name" value="Tumor Necrosis Factor Receptor, subunit A, domain 2"/>
    <property type="match status" value="2"/>
</dbReference>
<feature type="repeat" description="TNFR-Cys" evidence="1">
    <location>
        <begin position="35"/>
        <end position="76"/>
    </location>
</feature>
<dbReference type="GO" id="GO:0005035">
    <property type="term" value="F:death receptor activity"/>
    <property type="evidence" value="ECO:0007669"/>
    <property type="project" value="TreeGrafter"/>
</dbReference>
<feature type="signal peptide" evidence="2">
    <location>
        <begin position="1"/>
        <end position="21"/>
    </location>
</feature>
<dbReference type="PROSITE" id="PS50050">
    <property type="entry name" value="TNFR_NGFR_2"/>
    <property type="match status" value="3"/>
</dbReference>
<dbReference type="Ensembl" id="ENSMMOT00000022566.1">
    <property type="protein sequence ID" value="ENSMMOP00000022198.1"/>
    <property type="gene ID" value="ENSMMOG00000016871.1"/>
</dbReference>
<feature type="disulfide bond" evidence="1">
    <location>
        <begin position="55"/>
        <end position="68"/>
    </location>
</feature>
<organism evidence="4 5">
    <name type="scientific">Mola mola</name>
    <name type="common">Ocean sunfish</name>
    <name type="synonym">Tetraodon mola</name>
    <dbReference type="NCBI Taxonomy" id="94237"/>
    <lineage>
        <taxon>Eukaryota</taxon>
        <taxon>Metazoa</taxon>
        <taxon>Chordata</taxon>
        <taxon>Craniata</taxon>
        <taxon>Vertebrata</taxon>
        <taxon>Euteleostomi</taxon>
        <taxon>Actinopterygii</taxon>
        <taxon>Neopterygii</taxon>
        <taxon>Teleostei</taxon>
        <taxon>Neoteleostei</taxon>
        <taxon>Acanthomorphata</taxon>
        <taxon>Eupercaria</taxon>
        <taxon>Tetraodontiformes</taxon>
        <taxon>Molidae</taxon>
        <taxon>Mola</taxon>
    </lineage>
</organism>
<dbReference type="PANTHER" id="PTHR46605:SF3">
    <property type="entry name" value="TUMOR NECROSIS FACTOR RECEPTOR SUPERFAMILY MEMBER 16"/>
    <property type="match status" value="1"/>
</dbReference>
<dbReference type="PROSITE" id="PS00652">
    <property type="entry name" value="TNFR_NGFR_1"/>
    <property type="match status" value="1"/>
</dbReference>
<dbReference type="PRINTS" id="PR01966">
    <property type="entry name" value="TNFACTORR16"/>
</dbReference>
<comment type="caution">
    <text evidence="1">Lacks conserved residue(s) required for the propagation of feature annotation.</text>
</comment>